<comment type="similarity">
    <text evidence="3">Belongs to the IPI1/TEX10 family.</text>
</comment>
<dbReference type="GO" id="GO:0005634">
    <property type="term" value="C:nucleus"/>
    <property type="evidence" value="ECO:0007669"/>
    <property type="project" value="UniProtKB-SubCell"/>
</dbReference>
<reference evidence="8" key="3">
    <citation type="journal article" date="2017" name="Nature">
        <title>Genome sequence of the progenitor of the wheat D genome Aegilops tauschii.</title>
        <authorList>
            <person name="Luo M.C."/>
            <person name="Gu Y.Q."/>
            <person name="Puiu D."/>
            <person name="Wang H."/>
            <person name="Twardziok S.O."/>
            <person name="Deal K.R."/>
            <person name="Huo N."/>
            <person name="Zhu T."/>
            <person name="Wang L."/>
            <person name="Wang Y."/>
            <person name="McGuire P.E."/>
            <person name="Liu S."/>
            <person name="Long H."/>
            <person name="Ramasamy R.K."/>
            <person name="Rodriguez J.C."/>
            <person name="Van S.L."/>
            <person name="Yuan L."/>
            <person name="Wang Z."/>
            <person name="Xia Z."/>
            <person name="Xiao L."/>
            <person name="Anderson O.D."/>
            <person name="Ouyang S."/>
            <person name="Liang Y."/>
            <person name="Zimin A.V."/>
            <person name="Pertea G."/>
            <person name="Qi P."/>
            <person name="Bennetzen J.L."/>
            <person name="Dai X."/>
            <person name="Dawson M.W."/>
            <person name="Muller H.G."/>
            <person name="Kugler K."/>
            <person name="Rivarola-Duarte L."/>
            <person name="Spannagl M."/>
            <person name="Mayer K.F.X."/>
            <person name="Lu F.H."/>
            <person name="Bevan M.W."/>
            <person name="Leroy P."/>
            <person name="Li P."/>
            <person name="You F.M."/>
            <person name="Sun Q."/>
            <person name="Liu Z."/>
            <person name="Lyons E."/>
            <person name="Wicker T."/>
            <person name="Salzberg S.L."/>
            <person name="Devos K.M."/>
            <person name="Dvorak J."/>
        </authorList>
    </citation>
    <scope>NUCLEOTIDE SEQUENCE [LARGE SCALE GENOMIC DNA]</scope>
    <source>
        <strain evidence="8">cv. AL8/78</strain>
    </source>
</reference>
<evidence type="ECO:0000256" key="4">
    <source>
        <dbReference type="ARBA" id="ARBA00023242"/>
    </source>
</evidence>
<dbReference type="Pfam" id="PF12333">
    <property type="entry name" value="Ipi1_N"/>
    <property type="match status" value="1"/>
</dbReference>
<keyword evidence="4" id="KW-0539">Nucleus</keyword>
<evidence type="ECO:0000256" key="5">
    <source>
        <dbReference type="SAM" id="MobiDB-lite"/>
    </source>
</evidence>
<reference evidence="9" key="1">
    <citation type="journal article" date="2014" name="Science">
        <title>Ancient hybridizations among the ancestral genomes of bread wheat.</title>
        <authorList>
            <consortium name="International Wheat Genome Sequencing Consortium,"/>
            <person name="Marcussen T."/>
            <person name="Sandve S.R."/>
            <person name="Heier L."/>
            <person name="Spannagl M."/>
            <person name="Pfeifer M."/>
            <person name="Jakobsen K.S."/>
            <person name="Wulff B.B."/>
            <person name="Steuernagel B."/>
            <person name="Mayer K.F."/>
            <person name="Olsen O.A."/>
        </authorList>
    </citation>
    <scope>NUCLEOTIDE SEQUENCE [LARGE SCALE GENOMIC DNA]</scope>
    <source>
        <strain evidence="9">cv. AL8/78</strain>
    </source>
</reference>
<reference evidence="8" key="4">
    <citation type="submission" date="2019-03" db="UniProtKB">
        <authorList>
            <consortium name="EnsemblPlants"/>
        </authorList>
    </citation>
    <scope>IDENTIFICATION</scope>
</reference>
<reference evidence="9" key="2">
    <citation type="journal article" date="2017" name="Nat. Plants">
        <title>The Aegilops tauschii genome reveals multiple impacts of transposons.</title>
        <authorList>
            <person name="Zhao G."/>
            <person name="Zou C."/>
            <person name="Li K."/>
            <person name="Wang K."/>
            <person name="Li T."/>
            <person name="Gao L."/>
            <person name="Zhang X."/>
            <person name="Wang H."/>
            <person name="Yang Z."/>
            <person name="Liu X."/>
            <person name="Jiang W."/>
            <person name="Mao L."/>
            <person name="Kong X."/>
            <person name="Jiao Y."/>
            <person name="Jia J."/>
        </authorList>
    </citation>
    <scope>NUCLEOTIDE SEQUENCE [LARGE SCALE GENOMIC DNA]</scope>
    <source>
        <strain evidence="9">cv. AL8/78</strain>
    </source>
</reference>
<dbReference type="Proteomes" id="UP000015105">
    <property type="component" value="Chromosome 2D"/>
</dbReference>
<dbReference type="InterPro" id="IPR057949">
    <property type="entry name" value="TPR_TEX10"/>
</dbReference>
<dbReference type="Pfam" id="PF25781">
    <property type="entry name" value="TPR_TEX10"/>
    <property type="match status" value="1"/>
</dbReference>
<dbReference type="PANTHER" id="PTHR16056:SF2">
    <property type="entry name" value="TESTIS-EXPRESSED PROTEIN 10"/>
    <property type="match status" value="1"/>
</dbReference>
<evidence type="ECO:0000256" key="2">
    <source>
        <dbReference type="ARBA" id="ARBA00004642"/>
    </source>
</evidence>
<feature type="domain" description="Pre-rRNA-processing protein Ipi1 N-terminal" evidence="6">
    <location>
        <begin position="230"/>
        <end position="292"/>
    </location>
</feature>
<dbReference type="InterPro" id="IPR011989">
    <property type="entry name" value="ARM-like"/>
</dbReference>
<accession>A0A453C613</accession>
<dbReference type="SUPFAM" id="SSF48371">
    <property type="entry name" value="ARM repeat"/>
    <property type="match status" value="1"/>
</dbReference>
<feature type="region of interest" description="Disordered" evidence="5">
    <location>
        <begin position="61"/>
        <end position="94"/>
    </location>
</feature>
<sequence>TRPKRAGLTGGAQLANWALYRGSFLCPRFPRRLQHFFAIRISSASAAAAASSFFPSRLRSRAIPPTRAMGRPTGGASASKKPKAKSKPKQRGGVDFKKYKHKVGRKLPPPKNATNTEIKSKMIVLPEQTMASERAGMAVNKRGLTLRELLQQTVHYNPKVRRAAMNGIKDLVTKHPAELKLHKVAMIEKLQERICDSDKVVRDSLYSLLQSLVFPSLKEDNAMSTRSTLSLLMANVLNGMTHLSMDIQLMAFRFLELVVLNFPSSFPRYAEQAFNNFVAVLSNDRIHLQDKSKLNSILAGLAHCLSLVARVTENDDASNRLVQNRPMGELWKPTLDEDNPGSGAFATSDVLMKLQNLIRILVNSIEVSASEICAKPANDAQSSEALLSALHCLHLICTTFIHEAKKSQMEFGRSKTQFGSDWLNSSVLVYLKKLWGVKCLFHEKGDDRFFVFNLKIAELFLCLSTCVDDTMFPAEELCQFVSSLFAKSKVLRNKDLMETHLSPLITCIPGLIASCADDSKGYLLEAFTDAFRDSKVDCKLMLPYLDAVREMLLPEKSGIWFTEIDLGLSEYRSAWISELPRILLQSIDKAPSVTKVVLELLLKIGQYFPTTEFGNLRPFIQLFGTKSSSGTVEVGPFVSLPHDCQELVISCLYYFSSLLPDTIEPLACCCLSDKLESLMLIRIIEVLQSTYKAGNLQITEQLSFLSLLMARFNVNCGMSCTLEDAEKVSNWKTFKTLNHLILTYLSEMGDGSLVLELMWNNLSNEIARKPSLHNMNGLFRIIVTLDAATNKLMNEDFIKLIAGYLVDAALDLSKTNEVGFQSDKTRLFQYFIKPCIIIFEQNDKVLCCTLEMLKSFAADEHRFSSVSGLDYPRELSQRVCVVTTILVFLFNDRRLHPNLSLSKTAIKGILHYIRHQLDSNLPDVTYGQKQKLKFAFEQIKTKALQLNCWDRSELEGISSTT</sequence>
<name>A0A453C613_AEGTS</name>
<dbReference type="FunFam" id="1.25.10.10:FF:000348">
    <property type="entry name" value="uncharacterized protein LOC106763108 isoform X2"/>
    <property type="match status" value="1"/>
</dbReference>
<feature type="compositionally biased region" description="Basic residues" evidence="5">
    <location>
        <begin position="80"/>
        <end position="90"/>
    </location>
</feature>
<evidence type="ECO:0000259" key="7">
    <source>
        <dbReference type="Pfam" id="PF25781"/>
    </source>
</evidence>
<evidence type="ECO:0000256" key="1">
    <source>
        <dbReference type="ARBA" id="ARBA00004604"/>
    </source>
</evidence>
<dbReference type="PANTHER" id="PTHR16056">
    <property type="entry name" value="REGULATOR OF MICROTUBULE DYNAMICS PROTEIN"/>
    <property type="match status" value="1"/>
</dbReference>
<dbReference type="Gramene" id="AET2Gv20744500.6">
    <property type="protein sequence ID" value="AET2Gv20744500.6"/>
    <property type="gene ID" value="AET2Gv20744500"/>
</dbReference>
<dbReference type="InterPro" id="IPR024679">
    <property type="entry name" value="Ipi1_N"/>
</dbReference>
<dbReference type="Gene3D" id="1.25.10.10">
    <property type="entry name" value="Leucine-rich Repeat Variant"/>
    <property type="match status" value="1"/>
</dbReference>
<keyword evidence="9" id="KW-1185">Reference proteome</keyword>
<reference evidence="8" key="5">
    <citation type="journal article" date="2021" name="G3 (Bethesda)">
        <title>Aegilops tauschii genome assembly Aet v5.0 features greater sequence contiguity and improved annotation.</title>
        <authorList>
            <person name="Wang L."/>
            <person name="Zhu T."/>
            <person name="Rodriguez J.C."/>
            <person name="Deal K.R."/>
            <person name="Dubcovsky J."/>
            <person name="McGuire P.E."/>
            <person name="Lux T."/>
            <person name="Spannagl M."/>
            <person name="Mayer K.F.X."/>
            <person name="Baldrich P."/>
            <person name="Meyers B.C."/>
            <person name="Huo N."/>
            <person name="Gu Y.Q."/>
            <person name="Zhou H."/>
            <person name="Devos K.M."/>
            <person name="Bennetzen J.L."/>
            <person name="Unver T."/>
            <person name="Budak H."/>
            <person name="Gulick P.J."/>
            <person name="Galiba G."/>
            <person name="Kalapos B."/>
            <person name="Nelson D.R."/>
            <person name="Li P."/>
            <person name="You F.M."/>
            <person name="Luo M.C."/>
            <person name="Dvorak J."/>
        </authorList>
    </citation>
    <scope>NUCLEOTIDE SEQUENCE [LARGE SCALE GENOMIC DNA]</scope>
    <source>
        <strain evidence="8">cv. AL8/78</strain>
    </source>
</reference>
<evidence type="ECO:0000259" key="6">
    <source>
        <dbReference type="Pfam" id="PF12333"/>
    </source>
</evidence>
<dbReference type="AlphaFoldDB" id="A0A453C613"/>
<dbReference type="EnsemblPlants" id="AET2Gv20744500.6">
    <property type="protein sequence ID" value="AET2Gv20744500.6"/>
    <property type="gene ID" value="AET2Gv20744500"/>
</dbReference>
<proteinExistence type="inferred from homology"/>
<feature type="domain" description="TEX10-like TPR repeats" evidence="7">
    <location>
        <begin position="573"/>
        <end position="715"/>
    </location>
</feature>
<dbReference type="InterPro" id="IPR016024">
    <property type="entry name" value="ARM-type_fold"/>
</dbReference>
<protein>
    <submittedName>
        <fullName evidence="8">Uncharacterized protein</fullName>
    </submittedName>
</protein>
<evidence type="ECO:0000313" key="9">
    <source>
        <dbReference type="Proteomes" id="UP000015105"/>
    </source>
</evidence>
<dbReference type="STRING" id="200361.A0A453C613"/>
<evidence type="ECO:0000256" key="3">
    <source>
        <dbReference type="ARBA" id="ARBA00006427"/>
    </source>
</evidence>
<organism evidence="8 9">
    <name type="scientific">Aegilops tauschii subsp. strangulata</name>
    <name type="common">Goatgrass</name>
    <dbReference type="NCBI Taxonomy" id="200361"/>
    <lineage>
        <taxon>Eukaryota</taxon>
        <taxon>Viridiplantae</taxon>
        <taxon>Streptophyta</taxon>
        <taxon>Embryophyta</taxon>
        <taxon>Tracheophyta</taxon>
        <taxon>Spermatophyta</taxon>
        <taxon>Magnoliopsida</taxon>
        <taxon>Liliopsida</taxon>
        <taxon>Poales</taxon>
        <taxon>Poaceae</taxon>
        <taxon>BOP clade</taxon>
        <taxon>Pooideae</taxon>
        <taxon>Triticodae</taxon>
        <taxon>Triticeae</taxon>
        <taxon>Triticinae</taxon>
        <taxon>Aegilops</taxon>
    </lineage>
</organism>
<evidence type="ECO:0000313" key="8">
    <source>
        <dbReference type="EnsemblPlants" id="AET2Gv20744500.6"/>
    </source>
</evidence>
<comment type="subcellular location">
    <subcellularLocation>
        <location evidence="1">Nucleus</location>
        <location evidence="1">Nucleolus</location>
    </subcellularLocation>
    <subcellularLocation>
        <location evidence="2">Nucleus</location>
        <location evidence="2">Nucleoplasm</location>
    </subcellularLocation>
</comment>